<protein>
    <submittedName>
        <fullName evidence="4">Phosphopantetheine-binding protein</fullName>
    </submittedName>
</protein>
<evidence type="ECO:0000256" key="2">
    <source>
        <dbReference type="ARBA" id="ARBA00022553"/>
    </source>
</evidence>
<evidence type="ECO:0000313" key="4">
    <source>
        <dbReference type="EMBL" id="WOB47924.1"/>
    </source>
</evidence>
<gene>
    <name evidence="4" type="ORF">NYR97_11530</name>
</gene>
<dbReference type="SUPFAM" id="SSF47336">
    <property type="entry name" value="ACP-like"/>
    <property type="match status" value="1"/>
</dbReference>
<dbReference type="Pfam" id="PF00550">
    <property type="entry name" value="PP-binding"/>
    <property type="match status" value="1"/>
</dbReference>
<dbReference type="RefSeq" id="WP_316693138.1">
    <property type="nucleotide sequence ID" value="NZ_CP103836.1"/>
</dbReference>
<keyword evidence="2" id="KW-0597">Phosphoprotein</keyword>
<dbReference type="PROSITE" id="PS50075">
    <property type="entry name" value="CARRIER"/>
    <property type="match status" value="1"/>
</dbReference>
<evidence type="ECO:0000259" key="3">
    <source>
        <dbReference type="PROSITE" id="PS50075"/>
    </source>
</evidence>
<dbReference type="InterPro" id="IPR006162">
    <property type="entry name" value="Ppantetheine_attach_site"/>
</dbReference>
<name>A0AAU0B4B7_9XANT</name>
<accession>A0AAU0B4B7</accession>
<evidence type="ECO:0000256" key="1">
    <source>
        <dbReference type="ARBA" id="ARBA00022450"/>
    </source>
</evidence>
<evidence type="ECO:0000313" key="5">
    <source>
        <dbReference type="Proteomes" id="UP001302716"/>
    </source>
</evidence>
<dbReference type="InterPro" id="IPR009081">
    <property type="entry name" value="PP-bd_ACP"/>
</dbReference>
<dbReference type="AlphaFoldDB" id="A0AAU0B4B7"/>
<feature type="domain" description="Carrier" evidence="3">
    <location>
        <begin position="3"/>
        <end position="78"/>
    </location>
</feature>
<reference evidence="4 5" key="1">
    <citation type="submission" date="2022-08" db="EMBL/GenBank/DDBJ databases">
        <title>Whole genome sequencing-based tracing of a 2022 introduction and outbreak of Xanthomonas hortorum pv. pelargonii.</title>
        <authorList>
            <person name="Iruegas-Bocardo F."/>
            <person name="Weisberg A.K."/>
            <person name="Riutta E.R."/>
            <person name="Kilday K."/>
            <person name="Bonkowski J.C."/>
            <person name="Creswell T."/>
            <person name="Daughtrey M.L."/>
            <person name="Rane K."/>
            <person name="Grunwald N.J."/>
            <person name="Chang J.H."/>
            <person name="Putnam M.L."/>
        </authorList>
    </citation>
    <scope>NUCLEOTIDE SEQUENCE [LARGE SCALE GENOMIC DNA]</scope>
    <source>
        <strain evidence="4 5">22-323</strain>
    </source>
</reference>
<dbReference type="PROSITE" id="PS00012">
    <property type="entry name" value="PHOSPHOPANTETHEINE"/>
    <property type="match status" value="1"/>
</dbReference>
<dbReference type="EMBL" id="CP103836">
    <property type="protein sequence ID" value="WOB47924.1"/>
    <property type="molecule type" value="Genomic_DNA"/>
</dbReference>
<dbReference type="Proteomes" id="UP001302716">
    <property type="component" value="Chromosome"/>
</dbReference>
<dbReference type="InterPro" id="IPR036736">
    <property type="entry name" value="ACP-like_sf"/>
</dbReference>
<keyword evidence="5" id="KW-1185">Reference proteome</keyword>
<sequence>MSEDIGTIINSFIANYAGVPAESLADPDVRLDSLNIDSLGVVELLFDIEEKYAVHIDDPLQLKDLTLQELHAMVAELIERKAAEIPPAETIASAVSAGTAPAQV</sequence>
<organism evidence="4 5">
    <name type="scientific">Xanthomonas hydrangeae</name>
    <dbReference type="NCBI Taxonomy" id="2775159"/>
    <lineage>
        <taxon>Bacteria</taxon>
        <taxon>Pseudomonadati</taxon>
        <taxon>Pseudomonadota</taxon>
        <taxon>Gammaproteobacteria</taxon>
        <taxon>Lysobacterales</taxon>
        <taxon>Lysobacteraceae</taxon>
        <taxon>Xanthomonas</taxon>
    </lineage>
</organism>
<keyword evidence="1" id="KW-0596">Phosphopantetheine</keyword>
<dbReference type="Gene3D" id="1.10.1200.10">
    <property type="entry name" value="ACP-like"/>
    <property type="match status" value="1"/>
</dbReference>
<proteinExistence type="predicted"/>